<feature type="region of interest" description="Disordered" evidence="1">
    <location>
        <begin position="1"/>
        <end position="38"/>
    </location>
</feature>
<protein>
    <submittedName>
        <fullName evidence="2">Uncharacterized protein</fullName>
    </submittedName>
</protein>
<comment type="caution">
    <text evidence="2">The sequence shown here is derived from an EMBL/GenBank/DDBJ whole genome shotgun (WGS) entry which is preliminary data.</text>
</comment>
<evidence type="ECO:0000256" key="1">
    <source>
        <dbReference type="SAM" id="MobiDB-lite"/>
    </source>
</evidence>
<evidence type="ECO:0000313" key="2">
    <source>
        <dbReference type="EMBL" id="KAL2340235.1"/>
    </source>
</evidence>
<accession>A0ABD1MZ19</accession>
<evidence type="ECO:0000313" key="3">
    <source>
        <dbReference type="Proteomes" id="UP001603857"/>
    </source>
</evidence>
<dbReference type="Proteomes" id="UP001603857">
    <property type="component" value="Unassembled WGS sequence"/>
</dbReference>
<reference evidence="2 3" key="1">
    <citation type="submission" date="2024-08" db="EMBL/GenBank/DDBJ databases">
        <title>Insights into the chromosomal genome structure of Flemingia macrophylla.</title>
        <authorList>
            <person name="Ding Y."/>
            <person name="Zhao Y."/>
            <person name="Bi W."/>
            <person name="Wu M."/>
            <person name="Zhao G."/>
            <person name="Gong Y."/>
            <person name="Li W."/>
            <person name="Zhang P."/>
        </authorList>
    </citation>
    <scope>NUCLEOTIDE SEQUENCE [LARGE SCALE GENOMIC DNA]</scope>
    <source>
        <strain evidence="2">DYQJB</strain>
        <tissue evidence="2">Leaf</tissue>
    </source>
</reference>
<gene>
    <name evidence="2" type="ORF">Fmac_008175</name>
</gene>
<proteinExistence type="predicted"/>
<dbReference type="PANTHER" id="PTHR33144:SF45">
    <property type="entry name" value="TRANSPOSASE TNP1_EN_SPM-LIKE DOMAIN-CONTAINING PROTEIN"/>
    <property type="match status" value="1"/>
</dbReference>
<dbReference type="PANTHER" id="PTHR33144">
    <property type="entry name" value="OS10G0409366 PROTEIN-RELATED"/>
    <property type="match status" value="1"/>
</dbReference>
<dbReference type="EMBL" id="JBGMDY010000003">
    <property type="protein sequence ID" value="KAL2340235.1"/>
    <property type="molecule type" value="Genomic_DNA"/>
</dbReference>
<keyword evidence="3" id="KW-1185">Reference proteome</keyword>
<name>A0ABD1MZ19_9FABA</name>
<organism evidence="2 3">
    <name type="scientific">Flemingia macrophylla</name>
    <dbReference type="NCBI Taxonomy" id="520843"/>
    <lineage>
        <taxon>Eukaryota</taxon>
        <taxon>Viridiplantae</taxon>
        <taxon>Streptophyta</taxon>
        <taxon>Embryophyta</taxon>
        <taxon>Tracheophyta</taxon>
        <taxon>Spermatophyta</taxon>
        <taxon>Magnoliopsida</taxon>
        <taxon>eudicotyledons</taxon>
        <taxon>Gunneridae</taxon>
        <taxon>Pentapetalae</taxon>
        <taxon>rosids</taxon>
        <taxon>fabids</taxon>
        <taxon>Fabales</taxon>
        <taxon>Fabaceae</taxon>
        <taxon>Papilionoideae</taxon>
        <taxon>50 kb inversion clade</taxon>
        <taxon>NPAAA clade</taxon>
        <taxon>indigoferoid/millettioid clade</taxon>
        <taxon>Phaseoleae</taxon>
        <taxon>Flemingia</taxon>
    </lineage>
</organism>
<dbReference type="AlphaFoldDB" id="A0ABD1MZ19"/>
<sequence>MRKAEKGEEMKRKLLHGSGQTGLVNPKGERTEEDPSSLSSQLSCESLIPLLIFIRKNFAAPASFRISLSFIPSLIVKDALSSWEPSHSVVSILQKFISSDAVAFGSSRPLARPQSVVPGNGAIRSQLLGQPLFLHQVNEDIAKRDVMFKIAKQWREYRIKLWNEFYDPLLSRNDLIKNVPEGLSMDQWALFVDYRLKPSTMKIETGRTIGRGEMWKITHKRKNGSYVNDEAMEIGEGGSIPAEMAALFRTAMHQAADVGSGTRTGTESISPT</sequence>
<feature type="compositionally biased region" description="Basic and acidic residues" evidence="1">
    <location>
        <begin position="1"/>
        <end position="12"/>
    </location>
</feature>